<evidence type="ECO:0000313" key="10">
    <source>
        <dbReference type="EMBL" id="ROT82504.1"/>
    </source>
</evidence>
<comment type="subcellular location">
    <subcellularLocation>
        <location evidence="1">Cell membrane</location>
    </subcellularLocation>
</comment>
<evidence type="ECO:0000256" key="3">
    <source>
        <dbReference type="ARBA" id="ARBA00022475"/>
    </source>
</evidence>
<name>A0A423U1G1_PENVA</name>
<dbReference type="SMART" id="SM00907">
    <property type="entry name" value="GDNF"/>
    <property type="match status" value="2"/>
</dbReference>
<evidence type="ECO:0000256" key="4">
    <source>
        <dbReference type="ARBA" id="ARBA00022729"/>
    </source>
</evidence>
<gene>
    <name evidence="10" type="ORF">C7M84_024316</name>
</gene>
<dbReference type="Proteomes" id="UP000283509">
    <property type="component" value="Unassembled WGS sequence"/>
</dbReference>
<protein>
    <recommendedName>
        <fullName evidence="9">GDNF/GAS1 domain-containing protein</fullName>
    </recommendedName>
</protein>
<dbReference type="InterPro" id="IPR057681">
    <property type="entry name" value="DUF7921"/>
</dbReference>
<feature type="domain" description="GDNF/GAS1" evidence="9">
    <location>
        <begin position="24"/>
        <end position="103"/>
    </location>
</feature>
<proteinExistence type="inferred from homology"/>
<reference evidence="10 11" key="2">
    <citation type="submission" date="2019-01" db="EMBL/GenBank/DDBJ databases">
        <title>The decoding of complex shrimp genome reveals the adaptation for benthos swimmer, frequently molting mechanism and breeding impact on genome.</title>
        <authorList>
            <person name="Sun Y."/>
            <person name="Gao Y."/>
            <person name="Yu Y."/>
        </authorList>
    </citation>
    <scope>NUCLEOTIDE SEQUENCE [LARGE SCALE GENOMIC DNA]</scope>
    <source>
        <tissue evidence="10">Muscle</tissue>
    </source>
</reference>
<keyword evidence="11" id="KW-1185">Reference proteome</keyword>
<comment type="similarity">
    <text evidence="2">Belongs to the GDNFR family.</text>
</comment>
<dbReference type="InterPro" id="IPR003438">
    <property type="entry name" value="GDNF_rcpt"/>
</dbReference>
<keyword evidence="7" id="KW-0325">Glycoprotein</keyword>
<organism evidence="10 11">
    <name type="scientific">Penaeus vannamei</name>
    <name type="common">Whiteleg shrimp</name>
    <name type="synonym">Litopenaeus vannamei</name>
    <dbReference type="NCBI Taxonomy" id="6689"/>
    <lineage>
        <taxon>Eukaryota</taxon>
        <taxon>Metazoa</taxon>
        <taxon>Ecdysozoa</taxon>
        <taxon>Arthropoda</taxon>
        <taxon>Crustacea</taxon>
        <taxon>Multicrustacea</taxon>
        <taxon>Malacostraca</taxon>
        <taxon>Eumalacostraca</taxon>
        <taxon>Eucarida</taxon>
        <taxon>Decapoda</taxon>
        <taxon>Dendrobranchiata</taxon>
        <taxon>Penaeoidea</taxon>
        <taxon>Penaeidae</taxon>
        <taxon>Penaeus</taxon>
    </lineage>
</organism>
<dbReference type="InterPro" id="IPR016017">
    <property type="entry name" value="GDNF/GAS1"/>
</dbReference>
<evidence type="ECO:0000256" key="7">
    <source>
        <dbReference type="ARBA" id="ARBA00023180"/>
    </source>
</evidence>
<dbReference type="GO" id="GO:0043235">
    <property type="term" value="C:receptor complex"/>
    <property type="evidence" value="ECO:0007669"/>
    <property type="project" value="TreeGrafter"/>
</dbReference>
<dbReference type="Pfam" id="PF25868">
    <property type="entry name" value="Fn1_3"/>
    <property type="match status" value="1"/>
</dbReference>
<dbReference type="GO" id="GO:0007399">
    <property type="term" value="P:nervous system development"/>
    <property type="evidence" value="ECO:0007669"/>
    <property type="project" value="TreeGrafter"/>
</dbReference>
<evidence type="ECO:0000256" key="5">
    <source>
        <dbReference type="ARBA" id="ARBA00023136"/>
    </source>
</evidence>
<evidence type="ECO:0000256" key="8">
    <source>
        <dbReference type="SAM" id="MobiDB-lite"/>
    </source>
</evidence>
<dbReference type="STRING" id="6689.A0A423U1G1"/>
<dbReference type="Pfam" id="PF25537">
    <property type="entry name" value="DUF7921"/>
    <property type="match status" value="1"/>
</dbReference>
<feature type="domain" description="GDNF/GAS1" evidence="9">
    <location>
        <begin position="115"/>
        <end position="196"/>
    </location>
</feature>
<keyword evidence="4" id="KW-0732">Signal</keyword>
<keyword evidence="3" id="KW-1003">Cell membrane</keyword>
<dbReference type="GO" id="GO:0007169">
    <property type="term" value="P:cell surface receptor protein tyrosine kinase signaling pathway"/>
    <property type="evidence" value="ECO:0007669"/>
    <property type="project" value="UniProtKB-ARBA"/>
</dbReference>
<dbReference type="Pfam" id="PF02351">
    <property type="entry name" value="GDNF"/>
    <property type="match status" value="2"/>
</dbReference>
<feature type="region of interest" description="Disordered" evidence="8">
    <location>
        <begin position="237"/>
        <end position="258"/>
    </location>
</feature>
<evidence type="ECO:0000256" key="2">
    <source>
        <dbReference type="ARBA" id="ARBA00005961"/>
    </source>
</evidence>
<dbReference type="InterPro" id="IPR059035">
    <property type="entry name" value="Fn1_3"/>
</dbReference>
<accession>A0A423U1G1</accession>
<evidence type="ECO:0000313" key="11">
    <source>
        <dbReference type="Proteomes" id="UP000283509"/>
    </source>
</evidence>
<dbReference type="SUPFAM" id="SSF110035">
    <property type="entry name" value="GDNF receptor-like"/>
    <property type="match status" value="2"/>
</dbReference>
<feature type="compositionally biased region" description="Polar residues" evidence="8">
    <location>
        <begin position="237"/>
        <end position="247"/>
    </location>
</feature>
<evidence type="ECO:0000259" key="9">
    <source>
        <dbReference type="SMART" id="SM00907"/>
    </source>
</evidence>
<dbReference type="GO" id="GO:0038023">
    <property type="term" value="F:signaling receptor activity"/>
    <property type="evidence" value="ECO:0007669"/>
    <property type="project" value="InterPro"/>
</dbReference>
<dbReference type="PANTHER" id="PTHR10269:SF12">
    <property type="entry name" value="GLIAL CELL LINE-DERIVED NEUROTROPHIC FAMILY RECEPTOR-LIKE, ISOFORM E"/>
    <property type="match status" value="1"/>
</dbReference>
<dbReference type="OrthoDB" id="6374728at2759"/>
<sequence>MEEIVKVGNTYATPGPLPVLHSTCQTALTDCLADLSCRRLLDPVLARCDNDGCNRETCMSELQTFYRNVQTRWGHEVAFCLCKKSSTTADECLKAQEKLHPACARRPAGQVLMLCNRLAVSCKEDDSCRHRLEFYEQACAVDSDTRRCAGPTAECRRAVLGILGTQLRNLCTCAATGPRETYTCIDWQRILWFNPCVVEAQTDYHRDMLSTLDPREELTTSANIAYTSIVTTGVISEPVQSNGNPSGTRPVAHGPSEKEDYIMEGGGRRYYKSDEECSELCICHADEKLACSVLECVEAKPCETDFAVYAHAAPAYQAMRGECFCYSGSFICIPTN</sequence>
<evidence type="ECO:0000256" key="1">
    <source>
        <dbReference type="ARBA" id="ARBA00004236"/>
    </source>
</evidence>
<keyword evidence="6" id="KW-0675">Receptor</keyword>
<dbReference type="EMBL" id="QCYY01000813">
    <property type="protein sequence ID" value="ROT82504.1"/>
    <property type="molecule type" value="Genomic_DNA"/>
</dbReference>
<dbReference type="PANTHER" id="PTHR10269">
    <property type="entry name" value="GDNF RECEPTOR ALPHA"/>
    <property type="match status" value="1"/>
</dbReference>
<dbReference type="AlphaFoldDB" id="A0A423U1G1"/>
<comment type="caution">
    <text evidence="10">The sequence shown here is derived from an EMBL/GenBank/DDBJ whole genome shotgun (WGS) entry which is preliminary data.</text>
</comment>
<evidence type="ECO:0000256" key="6">
    <source>
        <dbReference type="ARBA" id="ARBA00023170"/>
    </source>
</evidence>
<keyword evidence="5" id="KW-0472">Membrane</keyword>
<dbReference type="InterPro" id="IPR037193">
    <property type="entry name" value="GDNF_alpha"/>
</dbReference>
<reference evidence="10 11" key="1">
    <citation type="submission" date="2018-04" db="EMBL/GenBank/DDBJ databases">
        <authorList>
            <person name="Zhang X."/>
            <person name="Yuan J."/>
            <person name="Li F."/>
            <person name="Xiang J."/>
        </authorList>
    </citation>
    <scope>NUCLEOTIDE SEQUENCE [LARGE SCALE GENOMIC DNA]</scope>
    <source>
        <tissue evidence="10">Muscle</tissue>
    </source>
</reference>
<dbReference type="GO" id="GO:0009897">
    <property type="term" value="C:external side of plasma membrane"/>
    <property type="evidence" value="ECO:0007669"/>
    <property type="project" value="TreeGrafter"/>
</dbReference>